<reference evidence="1" key="1">
    <citation type="submission" date="2011-10" db="EMBL/GenBank/DDBJ databases">
        <title>The Genome Sequence of Fusarium oxysporum HDV247.</title>
        <authorList>
            <consortium name="The Broad Institute Genome Sequencing Platform"/>
            <person name="Ma L.-J."/>
            <person name="Gale L.R."/>
            <person name="Schwartz D.C."/>
            <person name="Zhou S."/>
            <person name="Corby-Kistler H."/>
            <person name="Young S.K."/>
            <person name="Zeng Q."/>
            <person name="Gargeya S."/>
            <person name="Fitzgerald M."/>
            <person name="Haas B."/>
            <person name="Abouelleil A."/>
            <person name="Alvarado L."/>
            <person name="Arachchi H.M."/>
            <person name="Berlin A."/>
            <person name="Brown A."/>
            <person name="Chapman S.B."/>
            <person name="Chen Z."/>
            <person name="Dunbar C."/>
            <person name="Freedman E."/>
            <person name="Gearin G."/>
            <person name="Goldberg J."/>
            <person name="Griggs A."/>
            <person name="Gujja S."/>
            <person name="Heiman D."/>
            <person name="Howarth C."/>
            <person name="Larson L."/>
            <person name="Lui A."/>
            <person name="MacDonald P.J.P."/>
            <person name="Montmayeur A."/>
            <person name="Murphy C."/>
            <person name="Neiman D."/>
            <person name="Pearson M."/>
            <person name="Priest M."/>
            <person name="Roberts A."/>
            <person name="Saif S."/>
            <person name="Shea T."/>
            <person name="Shenoy N."/>
            <person name="Sisk P."/>
            <person name="Stolte C."/>
            <person name="Sykes S."/>
            <person name="Wortman J."/>
            <person name="Nusbaum C."/>
            <person name="Birren B."/>
        </authorList>
    </citation>
    <scope>NUCLEOTIDE SEQUENCE [LARGE SCALE GENOMIC DNA]</scope>
    <source>
        <strain evidence="1">HDV247</strain>
    </source>
</reference>
<protein>
    <recommendedName>
        <fullName evidence="2">FAR1 domain-containing protein</fullName>
    </recommendedName>
</protein>
<name>W9NNP0_FUSOX</name>
<dbReference type="AlphaFoldDB" id="W9NNP0"/>
<dbReference type="HOGENOM" id="CLU_1540119_0_0_1"/>
<evidence type="ECO:0008006" key="2">
    <source>
        <dbReference type="Google" id="ProtNLM"/>
    </source>
</evidence>
<reference evidence="1" key="2">
    <citation type="submission" date="2012-05" db="EMBL/GenBank/DDBJ databases">
        <title>Annotation of the Genome Sequence of Fusarium oxysporum HDV247.</title>
        <authorList>
            <consortium name="The Broad Institute Genomics Platform"/>
            <person name="Ma L.-J."/>
            <person name="Corby-Kistler H."/>
            <person name="Broz K."/>
            <person name="Gale L.R."/>
            <person name="Jonkers W."/>
            <person name="O'Donnell K."/>
            <person name="Ploetz R."/>
            <person name="Steinberg C."/>
            <person name="Schwartz D.C."/>
            <person name="VanEtten H."/>
            <person name="Zhou S."/>
            <person name="Young S.K."/>
            <person name="Zeng Q."/>
            <person name="Gargeya S."/>
            <person name="Fitzgerald M."/>
            <person name="Abouelleil A."/>
            <person name="Alvarado L."/>
            <person name="Chapman S.B."/>
            <person name="Gainer-Dewar J."/>
            <person name="Goldberg J."/>
            <person name="Griggs A."/>
            <person name="Gujja S."/>
            <person name="Hansen M."/>
            <person name="Howarth C."/>
            <person name="Imamovic A."/>
            <person name="Ireland A."/>
            <person name="Larimer J."/>
            <person name="McCowan C."/>
            <person name="Murphy C."/>
            <person name="Pearson M."/>
            <person name="Poon T.W."/>
            <person name="Priest M."/>
            <person name="Roberts A."/>
            <person name="Saif S."/>
            <person name="Shea T."/>
            <person name="Sykes S."/>
            <person name="Wortman J."/>
            <person name="Nusbaum C."/>
            <person name="Birren B."/>
        </authorList>
    </citation>
    <scope>NUCLEOTIDE SEQUENCE</scope>
    <source>
        <strain evidence="1">HDV247</strain>
    </source>
</reference>
<evidence type="ECO:0000313" key="1">
    <source>
        <dbReference type="EMBL" id="EXA34383.1"/>
    </source>
</evidence>
<dbReference type="EMBL" id="JH650981">
    <property type="protein sequence ID" value="EXA34383.1"/>
    <property type="molecule type" value="Genomic_DNA"/>
</dbReference>
<dbReference type="OrthoDB" id="4815524at2759"/>
<organism evidence="1">
    <name type="scientific">Fusarium oxysporum f. sp. pisi HDV247</name>
    <dbReference type="NCBI Taxonomy" id="1080344"/>
    <lineage>
        <taxon>Eukaryota</taxon>
        <taxon>Fungi</taxon>
        <taxon>Dikarya</taxon>
        <taxon>Ascomycota</taxon>
        <taxon>Pezizomycotina</taxon>
        <taxon>Sordariomycetes</taxon>
        <taxon>Hypocreomycetidae</taxon>
        <taxon>Hypocreales</taxon>
        <taxon>Nectriaceae</taxon>
        <taxon>Fusarium</taxon>
        <taxon>Fusarium oxysporum species complex</taxon>
    </lineage>
</organism>
<accession>W9NNP0</accession>
<sequence>MAFLMPPPALPSGLPAPREALLVESADECSDCDDCDDFYDPDDWEGHPWEVFFPSDSLLLAITYESSDELFDALEGFCIKNRMGLIMLRSQKDKAKTGTIKYERVCDKSRYNPRESTAKIRNTTTTKLAANCPFKIIVQSLQTNNYEWSMRIVTPLHEIMADRKTLPSTTIGEG</sequence>
<dbReference type="Proteomes" id="UP000030751">
    <property type="component" value="Unassembled WGS sequence"/>
</dbReference>
<proteinExistence type="predicted"/>
<gene>
    <name evidence="1" type="ORF">FOVG_14365</name>
</gene>